<name>A0A6L9L5C4_9BACT</name>
<protein>
    <submittedName>
        <fullName evidence="1">Uncharacterized protein</fullName>
    </submittedName>
</protein>
<reference evidence="1 2" key="1">
    <citation type="submission" date="2020-02" db="EMBL/GenBank/DDBJ databases">
        <title>Draft genome sequence of two Spirosoma agri KCTC 52727 and Spirosoma terrae KCTC 52035.</title>
        <authorList>
            <person name="Rojas J."/>
            <person name="Ambika Manirajan B."/>
            <person name="Suarez C."/>
            <person name="Ratering S."/>
            <person name="Schnell S."/>
        </authorList>
    </citation>
    <scope>NUCLEOTIDE SEQUENCE [LARGE SCALE GENOMIC DNA]</scope>
    <source>
        <strain evidence="1 2">KCTC 52035</strain>
    </source>
</reference>
<evidence type="ECO:0000313" key="2">
    <source>
        <dbReference type="Proteomes" id="UP000474175"/>
    </source>
</evidence>
<comment type="caution">
    <text evidence="1">The sequence shown here is derived from an EMBL/GenBank/DDBJ whole genome shotgun (WGS) entry which is preliminary data.</text>
</comment>
<keyword evidence="2" id="KW-1185">Reference proteome</keyword>
<sequence>MNTPACLLLRPGQVDKSPDGLYRLIIELLKKVLGLEETRPTVSVTTTLTSARTMVIEGQPAIFILTEDEDFGQSLTFYDGENYYASPLVART</sequence>
<dbReference type="AlphaFoldDB" id="A0A6L9L5C4"/>
<accession>A0A6L9L5C4</accession>
<dbReference type="Proteomes" id="UP000474175">
    <property type="component" value="Unassembled WGS sequence"/>
</dbReference>
<organism evidence="1 2">
    <name type="scientific">Spirosoma terrae</name>
    <dbReference type="NCBI Taxonomy" id="1968276"/>
    <lineage>
        <taxon>Bacteria</taxon>
        <taxon>Pseudomonadati</taxon>
        <taxon>Bacteroidota</taxon>
        <taxon>Cytophagia</taxon>
        <taxon>Cytophagales</taxon>
        <taxon>Cytophagaceae</taxon>
        <taxon>Spirosoma</taxon>
    </lineage>
</organism>
<dbReference type="EMBL" id="JAAFZH010000004">
    <property type="protein sequence ID" value="NDU95704.1"/>
    <property type="molecule type" value="Genomic_DNA"/>
</dbReference>
<evidence type="ECO:0000313" key="1">
    <source>
        <dbReference type="EMBL" id="NDU95704.1"/>
    </source>
</evidence>
<gene>
    <name evidence="1" type="ORF">GK108_12545</name>
</gene>
<proteinExistence type="predicted"/>
<dbReference type="RefSeq" id="WP_163948244.1">
    <property type="nucleotide sequence ID" value="NZ_JAAFZH010000004.1"/>
</dbReference>